<proteinExistence type="predicted"/>
<sequence>MISQSLLKLISTELMMPSNYLILCHPLVLLPPIFPSIRVFSNESALRIRCPQYWSFSFSISPSDEYSGLISFGIDCFHLLAVQGTLKSLLQHQFESISLQHSAFFMAQLSYLYMITGKTTVLVIQTFVGKVMSLLFTTLSRFVTAFFPKEQASFNFMVEVTAHSDFGSQ</sequence>
<organism evidence="1 2">
    <name type="scientific">Rangifer tarandus platyrhynchus</name>
    <name type="common">Svalbard reindeer</name>
    <dbReference type="NCBI Taxonomy" id="3082113"/>
    <lineage>
        <taxon>Eukaryota</taxon>
        <taxon>Metazoa</taxon>
        <taxon>Chordata</taxon>
        <taxon>Craniata</taxon>
        <taxon>Vertebrata</taxon>
        <taxon>Euteleostomi</taxon>
        <taxon>Mammalia</taxon>
        <taxon>Eutheria</taxon>
        <taxon>Laurasiatheria</taxon>
        <taxon>Artiodactyla</taxon>
        <taxon>Ruminantia</taxon>
        <taxon>Pecora</taxon>
        <taxon>Cervidae</taxon>
        <taxon>Odocoileinae</taxon>
        <taxon>Rangifer</taxon>
    </lineage>
</organism>
<accession>A0ABN8ZVW2</accession>
<name>A0ABN8ZVW2_RANTA</name>
<keyword evidence="2" id="KW-1185">Reference proteome</keyword>
<evidence type="ECO:0000313" key="2">
    <source>
        <dbReference type="Proteomes" id="UP001176941"/>
    </source>
</evidence>
<dbReference type="Proteomes" id="UP001176941">
    <property type="component" value="Chromosome 6"/>
</dbReference>
<reference evidence="1" key="1">
    <citation type="submission" date="2023-04" db="EMBL/GenBank/DDBJ databases">
        <authorList>
            <consortium name="ELIXIR-Norway"/>
        </authorList>
    </citation>
    <scope>NUCLEOTIDE SEQUENCE [LARGE SCALE GENOMIC DNA]</scope>
</reference>
<dbReference type="EMBL" id="OX459942">
    <property type="protein sequence ID" value="CAI9176922.1"/>
    <property type="molecule type" value="Genomic_DNA"/>
</dbReference>
<gene>
    <name evidence="1" type="ORF">MRATA1EN1_LOCUS25884</name>
</gene>
<evidence type="ECO:0000313" key="1">
    <source>
        <dbReference type="EMBL" id="CAI9176922.1"/>
    </source>
</evidence>
<protein>
    <submittedName>
        <fullName evidence="1">Uncharacterized protein</fullName>
    </submittedName>
</protein>